<dbReference type="KEGG" id="bsa:Bacsa_0375"/>
<proteinExistence type="predicted"/>
<reference evidence="2 3" key="1">
    <citation type="journal article" date="2011" name="Stand. Genomic Sci.">
        <title>Complete genome sequence of Bacteroides salanitronis type strain (BL78).</title>
        <authorList>
            <person name="Gronow S."/>
            <person name="Held B."/>
            <person name="Lucas S."/>
            <person name="Lapidus A."/>
            <person name="Del Rio T.G."/>
            <person name="Nolan M."/>
            <person name="Tice H."/>
            <person name="Deshpande S."/>
            <person name="Cheng J.F."/>
            <person name="Pitluck S."/>
            <person name="Liolios K."/>
            <person name="Pagani I."/>
            <person name="Ivanova N."/>
            <person name="Mavromatis K."/>
            <person name="Pati A."/>
            <person name="Tapia R."/>
            <person name="Han C."/>
            <person name="Goodwin L."/>
            <person name="Chen A."/>
            <person name="Palaniappan K."/>
            <person name="Land M."/>
            <person name="Hauser L."/>
            <person name="Chang Y.J."/>
            <person name="Jeffries C.D."/>
            <person name="Brambilla E.M."/>
            <person name="Rohde M."/>
            <person name="Goker M."/>
            <person name="Detter J.C."/>
            <person name="Woyke T."/>
            <person name="Bristow J."/>
            <person name="Markowitz V."/>
            <person name="Hugenholtz P."/>
            <person name="Kyrpides N.C."/>
            <person name="Klenk H.P."/>
            <person name="Eisen J.A."/>
        </authorList>
    </citation>
    <scope>NUCLEOTIDE SEQUENCE [LARGE SCALE GENOMIC DNA]</scope>
    <source>
        <strain evidence="2 3">DSM 18170</strain>
    </source>
</reference>
<evidence type="ECO:0000256" key="1">
    <source>
        <dbReference type="SAM" id="Phobius"/>
    </source>
</evidence>
<keyword evidence="1" id="KW-0812">Transmembrane</keyword>
<protein>
    <submittedName>
        <fullName evidence="2">Uncharacterized protein</fullName>
    </submittedName>
</protein>
<evidence type="ECO:0000313" key="3">
    <source>
        <dbReference type="Proteomes" id="UP000007486"/>
    </source>
</evidence>
<dbReference type="EMBL" id="CP002530">
    <property type="protein sequence ID" value="ADY34975.1"/>
    <property type="molecule type" value="Genomic_DNA"/>
</dbReference>
<organism evidence="2 3">
    <name type="scientific">Phocaeicola salanitronis (strain DSM 18170 / JCM 13657 / CCUG 60908 / BL78)</name>
    <name type="common">Bacteroides salanitronis</name>
    <dbReference type="NCBI Taxonomy" id="667015"/>
    <lineage>
        <taxon>Bacteria</taxon>
        <taxon>Pseudomonadati</taxon>
        <taxon>Bacteroidota</taxon>
        <taxon>Bacteroidia</taxon>
        <taxon>Bacteroidales</taxon>
        <taxon>Bacteroidaceae</taxon>
        <taxon>Phocaeicola</taxon>
    </lineage>
</organism>
<feature type="transmembrane region" description="Helical" evidence="1">
    <location>
        <begin position="6"/>
        <end position="24"/>
    </location>
</feature>
<name>F0R7R8_PHOSB</name>
<dbReference type="STRING" id="667015.Bacsa_0375"/>
<gene>
    <name evidence="2" type="ordered locus">Bacsa_0375</name>
</gene>
<dbReference type="HOGENOM" id="CLU_220713_0_0_10"/>
<keyword evidence="1" id="KW-0472">Membrane</keyword>
<sequence>MEILVIIAVFWVVGKILKGLWGGFRKSDYRRDR</sequence>
<keyword evidence="3" id="KW-1185">Reference proteome</keyword>
<keyword evidence="1" id="KW-1133">Transmembrane helix</keyword>
<dbReference type="Proteomes" id="UP000007486">
    <property type="component" value="Chromosome"/>
</dbReference>
<accession>F0R7R8</accession>
<dbReference type="AlphaFoldDB" id="F0R7R8"/>
<evidence type="ECO:0000313" key="2">
    <source>
        <dbReference type="EMBL" id="ADY34975.1"/>
    </source>
</evidence>